<dbReference type="WBParaSite" id="ACAC_0001160001-mRNA-1">
    <property type="protein sequence ID" value="ACAC_0001160001-mRNA-1"/>
    <property type="gene ID" value="ACAC_0001160001"/>
</dbReference>
<name>A0A0K0DJK9_ANGCA</name>
<accession>A0A0K0DJK9</accession>
<evidence type="ECO:0000313" key="1">
    <source>
        <dbReference type="Proteomes" id="UP000035642"/>
    </source>
</evidence>
<keyword evidence="1" id="KW-1185">Reference proteome</keyword>
<reference evidence="2" key="2">
    <citation type="submission" date="2017-02" db="UniProtKB">
        <authorList>
            <consortium name="WormBaseParasite"/>
        </authorList>
    </citation>
    <scope>IDENTIFICATION</scope>
</reference>
<proteinExistence type="predicted"/>
<evidence type="ECO:0000313" key="2">
    <source>
        <dbReference type="WBParaSite" id="ACAC_0001160001-mRNA-1"/>
    </source>
</evidence>
<dbReference type="Proteomes" id="UP000035642">
    <property type="component" value="Unassembled WGS sequence"/>
</dbReference>
<organism evidence="1 2">
    <name type="scientific">Angiostrongylus cantonensis</name>
    <name type="common">Rat lungworm</name>
    <dbReference type="NCBI Taxonomy" id="6313"/>
    <lineage>
        <taxon>Eukaryota</taxon>
        <taxon>Metazoa</taxon>
        <taxon>Ecdysozoa</taxon>
        <taxon>Nematoda</taxon>
        <taxon>Chromadorea</taxon>
        <taxon>Rhabditida</taxon>
        <taxon>Rhabditina</taxon>
        <taxon>Rhabditomorpha</taxon>
        <taxon>Strongyloidea</taxon>
        <taxon>Metastrongylidae</taxon>
        <taxon>Angiostrongylus</taxon>
    </lineage>
</organism>
<reference evidence="1" key="1">
    <citation type="submission" date="2012-09" db="EMBL/GenBank/DDBJ databases">
        <authorList>
            <person name="Martin A.A."/>
        </authorList>
    </citation>
    <scope>NUCLEOTIDE SEQUENCE</scope>
</reference>
<dbReference type="AlphaFoldDB" id="A0A0K0DJK9"/>
<protein>
    <submittedName>
        <fullName evidence="2">Reverse transcriptase domain-containing protein</fullName>
    </submittedName>
</protein>
<sequence length="120" mass="13622">MRTLEWNKIGVKIDGRQLHHIRFADVLITPNISQAERTPADFDKACRKISLRLNLTKTFIRNGVVSHAQFTLNRTNISECQGAGGNERLGELSRAPRMLVREQGTPDSVPTFSTQRYFLP</sequence>